<dbReference type="GO" id="GO:0061630">
    <property type="term" value="F:ubiquitin protein ligase activity"/>
    <property type="evidence" value="ECO:0007669"/>
    <property type="project" value="TreeGrafter"/>
</dbReference>
<evidence type="ECO:0000256" key="6">
    <source>
        <dbReference type="ARBA" id="ARBA00022771"/>
    </source>
</evidence>
<dbReference type="PANTHER" id="PTHR22763">
    <property type="entry name" value="RING ZINC FINGER PROTEIN"/>
    <property type="match status" value="1"/>
</dbReference>
<dbReference type="GO" id="GO:0043161">
    <property type="term" value="P:proteasome-mediated ubiquitin-dependent protein catabolic process"/>
    <property type="evidence" value="ECO:0007669"/>
    <property type="project" value="TreeGrafter"/>
</dbReference>
<name>A0AAX4H8S2_9ASCO</name>
<evidence type="ECO:0000259" key="12">
    <source>
        <dbReference type="PROSITE" id="PS50089"/>
    </source>
</evidence>
<evidence type="ECO:0000256" key="5">
    <source>
        <dbReference type="ARBA" id="ARBA00022723"/>
    </source>
</evidence>
<evidence type="ECO:0000256" key="7">
    <source>
        <dbReference type="ARBA" id="ARBA00022833"/>
    </source>
</evidence>
<dbReference type="SUPFAM" id="SSF57850">
    <property type="entry name" value="RING/U-box"/>
    <property type="match status" value="1"/>
</dbReference>
<feature type="domain" description="RING-type" evidence="12">
    <location>
        <begin position="136"/>
        <end position="180"/>
    </location>
</feature>
<proteinExistence type="predicted"/>
<dbReference type="GO" id="GO:0012505">
    <property type="term" value="C:endomembrane system"/>
    <property type="evidence" value="ECO:0007669"/>
    <property type="project" value="TreeGrafter"/>
</dbReference>
<keyword evidence="4 11" id="KW-0812">Transmembrane</keyword>
<keyword evidence="9 11" id="KW-0472">Membrane</keyword>
<comment type="subcellular location">
    <subcellularLocation>
        <location evidence="1">Endomembrane system</location>
        <topology evidence="1">Multi-pass membrane protein</topology>
    </subcellularLocation>
</comment>
<keyword evidence="6 10" id="KW-0863">Zinc-finger</keyword>
<dbReference type="GO" id="GO:0008270">
    <property type="term" value="F:zinc ion binding"/>
    <property type="evidence" value="ECO:0007669"/>
    <property type="project" value="UniProtKB-KW"/>
</dbReference>
<keyword evidence="14" id="KW-1185">Reference proteome</keyword>
<dbReference type="AlphaFoldDB" id="A0AAX4H8S2"/>
<dbReference type="SMART" id="SM00184">
    <property type="entry name" value="RING"/>
    <property type="match status" value="1"/>
</dbReference>
<dbReference type="Proteomes" id="UP001338582">
    <property type="component" value="Chromosome 2"/>
</dbReference>
<protein>
    <recommendedName>
        <fullName evidence="12">RING-type domain-containing protein</fullName>
    </recommendedName>
</protein>
<dbReference type="InterPro" id="IPR057992">
    <property type="entry name" value="TPR_SYVN1_N"/>
</dbReference>
<keyword evidence="3" id="KW-0808">Transferase</keyword>
<comment type="pathway">
    <text evidence="2">Protein modification; protein ubiquitination.</text>
</comment>
<dbReference type="KEGG" id="asau:88173183"/>
<dbReference type="RefSeq" id="XP_062877209.1">
    <property type="nucleotide sequence ID" value="XM_063021139.1"/>
</dbReference>
<evidence type="ECO:0000313" key="14">
    <source>
        <dbReference type="Proteomes" id="UP001338582"/>
    </source>
</evidence>
<gene>
    <name evidence="13" type="ORF">PUMCH_002118</name>
</gene>
<evidence type="ECO:0000256" key="2">
    <source>
        <dbReference type="ARBA" id="ARBA00004906"/>
    </source>
</evidence>
<keyword evidence="5" id="KW-0479">Metal-binding</keyword>
<dbReference type="Pfam" id="PF13639">
    <property type="entry name" value="zf-RING_2"/>
    <property type="match status" value="1"/>
</dbReference>
<evidence type="ECO:0000256" key="8">
    <source>
        <dbReference type="ARBA" id="ARBA00022989"/>
    </source>
</evidence>
<dbReference type="GeneID" id="88173183"/>
<evidence type="ECO:0000256" key="10">
    <source>
        <dbReference type="PROSITE-ProRule" id="PRU00175"/>
    </source>
</evidence>
<accession>A0AAX4H8S2</accession>
<organism evidence="13 14">
    <name type="scientific">Australozyma saopauloensis</name>
    <dbReference type="NCBI Taxonomy" id="291208"/>
    <lineage>
        <taxon>Eukaryota</taxon>
        <taxon>Fungi</taxon>
        <taxon>Dikarya</taxon>
        <taxon>Ascomycota</taxon>
        <taxon>Saccharomycotina</taxon>
        <taxon>Pichiomycetes</taxon>
        <taxon>Metschnikowiaceae</taxon>
        <taxon>Australozyma</taxon>
    </lineage>
</organism>
<dbReference type="InterPro" id="IPR013083">
    <property type="entry name" value="Znf_RING/FYVE/PHD"/>
</dbReference>
<dbReference type="InterPro" id="IPR001841">
    <property type="entry name" value="Znf_RING"/>
</dbReference>
<evidence type="ECO:0000256" key="9">
    <source>
        <dbReference type="ARBA" id="ARBA00023136"/>
    </source>
</evidence>
<evidence type="ECO:0000256" key="3">
    <source>
        <dbReference type="ARBA" id="ARBA00022679"/>
    </source>
</evidence>
<dbReference type="Pfam" id="PF25563">
    <property type="entry name" value="TPR_SYVN1_N"/>
    <property type="match status" value="1"/>
</dbReference>
<sequence length="183" mass="21576">MWRLLRHHNALITIFGFEVLNHCPSTISTSFIFALNCYETMIAQRISALALKRWRRKKLGYIYALEFLLSLMRFSMTTVFSLFFLYHYTFPFHSVPSSYISLKMMIAKARALVDLLKQDIIFDKLKVPKALPDCRCIVCYEDLNLSDKEEIRSVIPCEHSFHEICLRRWLKVSPTCPVCRQKI</sequence>
<evidence type="ECO:0000256" key="11">
    <source>
        <dbReference type="SAM" id="Phobius"/>
    </source>
</evidence>
<evidence type="ECO:0000256" key="4">
    <source>
        <dbReference type="ARBA" id="ARBA00022692"/>
    </source>
</evidence>
<evidence type="ECO:0000313" key="13">
    <source>
        <dbReference type="EMBL" id="WPK24826.1"/>
    </source>
</evidence>
<dbReference type="Gene3D" id="3.30.40.10">
    <property type="entry name" value="Zinc/RING finger domain, C3HC4 (zinc finger)"/>
    <property type="match status" value="1"/>
</dbReference>
<feature type="transmembrane region" description="Helical" evidence="11">
    <location>
        <begin position="61"/>
        <end position="88"/>
    </location>
</feature>
<dbReference type="PROSITE" id="PS50089">
    <property type="entry name" value="ZF_RING_2"/>
    <property type="match status" value="1"/>
</dbReference>
<reference evidence="13 14" key="1">
    <citation type="submission" date="2023-10" db="EMBL/GenBank/DDBJ databases">
        <title>Draft Genome Sequence of Candida saopaulonensis from a very Premature Infant with Sepsis.</title>
        <authorList>
            <person name="Ning Y."/>
            <person name="Dai R."/>
            <person name="Xiao M."/>
            <person name="Xu Y."/>
            <person name="Yan Q."/>
            <person name="Zhang L."/>
        </authorList>
    </citation>
    <scope>NUCLEOTIDE SEQUENCE [LARGE SCALE GENOMIC DNA]</scope>
    <source>
        <strain evidence="13 14">19XY460</strain>
    </source>
</reference>
<dbReference type="EMBL" id="CP138895">
    <property type="protein sequence ID" value="WPK24826.1"/>
    <property type="molecule type" value="Genomic_DNA"/>
</dbReference>
<dbReference type="InterPro" id="IPR050731">
    <property type="entry name" value="HRD1_E3_ubiq-ligases"/>
</dbReference>
<keyword evidence="8 11" id="KW-1133">Transmembrane helix</keyword>
<evidence type="ECO:0000256" key="1">
    <source>
        <dbReference type="ARBA" id="ARBA00004127"/>
    </source>
</evidence>
<keyword evidence="7" id="KW-0862">Zinc</keyword>